<dbReference type="GO" id="GO:0004519">
    <property type="term" value="F:endonuclease activity"/>
    <property type="evidence" value="ECO:0007669"/>
    <property type="project" value="InterPro"/>
</dbReference>
<sequence length="583" mass="66767">ISQEKASEFSKKRLTPALHSCPTTAAALSPRSYDNNVHDKILKAGNYLKIGWPSKNVFASSDWKRVLLTDYDRMEQNVGGEGSPFLLAGKRTQTFMSSGMVLAESSPGFEITDPNFRLEHSHEAPPTEGILSLYNMGDRRRYYWQCPNSVCLEWFQPIFDHLHWVEQADLVKASESVVMRCPHCQGVILPEQKFKLNQTGRWLKEGEWLDKKGHKHGESRSSKMATFWLEGPAAGFQTWQQLVYQGLLAEQDYEHTGSQEKLKSWTNLDLGKPYRYRHNTEFRTAEALMDRQENLGEQVVPEGVRFLTAAIDVQGGKQKRFVVQVIGWGKEFEGWVIDRFMIDKSQRLDHKGKPYPLNPAAFKEDWHCLVDQVIHKTYPLADNSGRLMQIKLVACDSGGEDGVTDKAYEFYRYLKSQQLTHRLILIKGTGREGAPRIQETFPDNRNRQQRKAFIQGDIPLYLLNTNLIKDTVSNALERDEPGADYIHFPDWLTKDFFEELTNEARDAKGRWCKVVDKAPNEAWDLLVYNMGCLLKLNAHKLNWQQPPGWAAHWDDNSLVTHSNQPNQSTTPALQLSDLADLLG</sequence>
<dbReference type="Pfam" id="PF20454">
    <property type="entry name" value="GpA_nuclease"/>
    <property type="match status" value="1"/>
</dbReference>
<evidence type="ECO:0000313" key="3">
    <source>
        <dbReference type="EMBL" id="NYZ69964.1"/>
    </source>
</evidence>
<accession>A0A853IIV9</accession>
<evidence type="ECO:0000313" key="4">
    <source>
        <dbReference type="Proteomes" id="UP000569732"/>
    </source>
</evidence>
<name>A0A853IIV9_9GAMM</name>
<feature type="domain" description="Phage terminase large subunit GpA ATPase" evidence="1">
    <location>
        <begin position="2"/>
        <end position="202"/>
    </location>
</feature>
<dbReference type="Pfam" id="PF05876">
    <property type="entry name" value="GpA_ATPase"/>
    <property type="match status" value="1"/>
</dbReference>
<dbReference type="EMBL" id="JACCKB010000203">
    <property type="protein sequence ID" value="NYZ69964.1"/>
    <property type="molecule type" value="Genomic_DNA"/>
</dbReference>
<evidence type="ECO:0000259" key="2">
    <source>
        <dbReference type="Pfam" id="PF20454"/>
    </source>
</evidence>
<proteinExistence type="predicted"/>
<dbReference type="PANTHER" id="PTHR34413:SF2">
    <property type="entry name" value="PROPHAGE TAIL FIBER ASSEMBLY PROTEIN HOMOLOG TFAE-RELATED"/>
    <property type="match status" value="1"/>
</dbReference>
<evidence type="ECO:0000259" key="1">
    <source>
        <dbReference type="Pfam" id="PF05876"/>
    </source>
</evidence>
<comment type="caution">
    <text evidence="3">The sequence shown here is derived from an EMBL/GenBank/DDBJ whole genome shotgun (WGS) entry which is preliminary data.</text>
</comment>
<feature type="non-terminal residue" evidence="3">
    <location>
        <position position="1"/>
    </location>
</feature>
<reference evidence="3 4" key="1">
    <citation type="submission" date="2020-07" db="EMBL/GenBank/DDBJ databases">
        <title>Endozoicomonas sp. nov., isolated from sediment.</title>
        <authorList>
            <person name="Gu T."/>
        </authorList>
    </citation>
    <scope>NUCLEOTIDE SEQUENCE [LARGE SCALE GENOMIC DNA]</scope>
    <source>
        <strain evidence="3 4">SM1973</strain>
    </source>
</reference>
<dbReference type="RefSeq" id="WP_180571919.1">
    <property type="nucleotide sequence ID" value="NZ_JACCKB010000203.1"/>
</dbReference>
<dbReference type="AlphaFoldDB" id="A0A853IIV9"/>
<dbReference type="InterPro" id="IPR046453">
    <property type="entry name" value="GpA_ATPase"/>
</dbReference>
<dbReference type="GO" id="GO:0016887">
    <property type="term" value="F:ATP hydrolysis activity"/>
    <property type="evidence" value="ECO:0007669"/>
    <property type="project" value="InterPro"/>
</dbReference>
<dbReference type="PANTHER" id="PTHR34413">
    <property type="entry name" value="PROPHAGE TAIL FIBER ASSEMBLY PROTEIN HOMOLOG TFAE-RELATED-RELATED"/>
    <property type="match status" value="1"/>
</dbReference>
<dbReference type="Proteomes" id="UP000569732">
    <property type="component" value="Unassembled WGS sequence"/>
</dbReference>
<feature type="domain" description="Terminase large subunit GpA endonuclease" evidence="2">
    <location>
        <begin position="225"/>
        <end position="543"/>
    </location>
</feature>
<organism evidence="3 4">
    <name type="scientific">Spartinivicinus marinus</name>
    <dbReference type="NCBI Taxonomy" id="2994442"/>
    <lineage>
        <taxon>Bacteria</taxon>
        <taxon>Pseudomonadati</taxon>
        <taxon>Pseudomonadota</taxon>
        <taxon>Gammaproteobacteria</taxon>
        <taxon>Oceanospirillales</taxon>
        <taxon>Zooshikellaceae</taxon>
        <taxon>Spartinivicinus</taxon>
    </lineage>
</organism>
<dbReference type="InterPro" id="IPR051220">
    <property type="entry name" value="TFA_Chaperone"/>
</dbReference>
<protein>
    <submittedName>
        <fullName evidence="3">Phage terminase large subunit family protein</fullName>
    </submittedName>
</protein>
<dbReference type="InterPro" id="IPR046454">
    <property type="entry name" value="GpA_endonuclease"/>
</dbReference>
<gene>
    <name evidence="3" type="ORF">H0A36_28530</name>
</gene>
<keyword evidence="4" id="KW-1185">Reference proteome</keyword>